<reference evidence="7" key="1">
    <citation type="submission" date="2025-08" db="UniProtKB">
        <authorList>
            <consortium name="RefSeq"/>
        </authorList>
    </citation>
    <scope>IDENTIFICATION</scope>
    <source>
        <tissue evidence="7">Thorax and Abdomen</tissue>
    </source>
</reference>
<dbReference type="InterPro" id="IPR050271">
    <property type="entry name" value="UDP-glycosyltransferase"/>
</dbReference>
<keyword evidence="2" id="KW-0328">Glycosyltransferase</keyword>
<dbReference type="FunFam" id="3.40.50.2000:FF:000021">
    <property type="entry name" value="UDP-glucuronosyltransferase"/>
    <property type="match status" value="1"/>
</dbReference>
<evidence type="ECO:0000256" key="1">
    <source>
        <dbReference type="ARBA" id="ARBA00009995"/>
    </source>
</evidence>
<feature type="chain" id="PRO_5026787253" evidence="5">
    <location>
        <begin position="18"/>
        <end position="527"/>
    </location>
</feature>
<dbReference type="OrthoDB" id="5835829at2759"/>
<name>A0A6J0BFR5_NEOLC</name>
<organism evidence="7">
    <name type="scientific">Neodiprion lecontei</name>
    <name type="common">Redheaded pine sawfly</name>
    <dbReference type="NCBI Taxonomy" id="441921"/>
    <lineage>
        <taxon>Eukaryota</taxon>
        <taxon>Metazoa</taxon>
        <taxon>Ecdysozoa</taxon>
        <taxon>Arthropoda</taxon>
        <taxon>Hexapoda</taxon>
        <taxon>Insecta</taxon>
        <taxon>Pterygota</taxon>
        <taxon>Neoptera</taxon>
        <taxon>Endopterygota</taxon>
        <taxon>Hymenoptera</taxon>
        <taxon>Tenthredinoidea</taxon>
        <taxon>Diprionidae</taxon>
        <taxon>Diprioninae</taxon>
        <taxon>Neodiprion</taxon>
    </lineage>
</organism>
<dbReference type="GeneID" id="107219516"/>
<protein>
    <submittedName>
        <fullName evidence="7">UDP-glycosyltransferase UGT5</fullName>
    </submittedName>
</protein>
<dbReference type="CDD" id="cd03784">
    <property type="entry name" value="GT1_Gtf-like"/>
    <property type="match status" value="1"/>
</dbReference>
<keyword evidence="3" id="KW-0808">Transferase</keyword>
<dbReference type="Pfam" id="PF00201">
    <property type="entry name" value="UDPGT"/>
    <property type="match status" value="1"/>
</dbReference>
<dbReference type="InterPro" id="IPR002213">
    <property type="entry name" value="UDP_glucos_trans"/>
</dbReference>
<keyword evidence="5" id="KW-0732">Signal</keyword>
<evidence type="ECO:0000256" key="3">
    <source>
        <dbReference type="ARBA" id="ARBA00022679"/>
    </source>
</evidence>
<dbReference type="GO" id="GO:0008194">
    <property type="term" value="F:UDP-glycosyltransferase activity"/>
    <property type="evidence" value="ECO:0007669"/>
    <property type="project" value="InterPro"/>
</dbReference>
<gene>
    <name evidence="7" type="primary">LOC107219516</name>
</gene>
<feature type="transmembrane region" description="Helical" evidence="4">
    <location>
        <begin position="485"/>
        <end position="508"/>
    </location>
</feature>
<keyword evidence="6" id="KW-1185">Reference proteome</keyword>
<dbReference type="PANTHER" id="PTHR48043">
    <property type="entry name" value="EG:EG0003.4 PROTEIN-RELATED"/>
    <property type="match status" value="1"/>
</dbReference>
<dbReference type="SUPFAM" id="SSF53756">
    <property type="entry name" value="UDP-Glycosyltransferase/glycogen phosphorylase"/>
    <property type="match status" value="1"/>
</dbReference>
<proteinExistence type="inferred from homology"/>
<sequence length="527" mass="59802">MTQVRFIISAIFVSVLAFEGGNGARILGVFPTTSISHQIVFRGLTLALNKRGHELVIATPNPVNDPNLKNYTEIDLSELYTIKKQRNLVDSRFMDWLSMLQGAAGNMYTYMNVILGHPEMRKLYALNNNEKFDVLIVEPLYWPAILALAPRFNVPIIGVSSLGLSISNHYSIGNPILPSHPSTWEFQNNIDSASTFWQRLNNFIRMCRYLYFYRMVYMPAQEAIAQKYLGDNIPSLADIEKNISLFFVNQQGPISFARPNVPGVVEIGGFHIVKCTERLPKDLQEILDDATQGFIYMSLGSNVESKMLSNETRAEFVAAFSALPYKVIWKFEDNVFPNKPDNVLILKWTPQQAILAHSNLKVFIYQGGLQSTEEAIHHGVPLIGLPVFADQDMQVDKMVSLGVAKRLEITRITRQSLLEAIHAIALDSSYKQKMLTLRSLLEEKPHDPLENAIWWTEYVIRNRGAPHLHSSSADEPWYQRQDMDIIAFISASSSISIFLALVILYRLLVKLRHGCSLQFLDAKKKMH</sequence>
<dbReference type="InParanoid" id="A0A6J0BFR5"/>
<evidence type="ECO:0000313" key="7">
    <source>
        <dbReference type="RefSeq" id="XP_015513251.1"/>
    </source>
</evidence>
<dbReference type="RefSeq" id="XP_015513251.1">
    <property type="nucleotide sequence ID" value="XM_015657765.2"/>
</dbReference>
<dbReference type="PANTHER" id="PTHR48043:SF159">
    <property type="entry name" value="EG:EG0003.4 PROTEIN-RELATED"/>
    <property type="match status" value="1"/>
</dbReference>
<keyword evidence="4" id="KW-1133">Transmembrane helix</keyword>
<evidence type="ECO:0000256" key="4">
    <source>
        <dbReference type="SAM" id="Phobius"/>
    </source>
</evidence>
<keyword evidence="4" id="KW-0812">Transmembrane</keyword>
<evidence type="ECO:0000313" key="6">
    <source>
        <dbReference type="Proteomes" id="UP000829291"/>
    </source>
</evidence>
<feature type="signal peptide" evidence="5">
    <location>
        <begin position="1"/>
        <end position="17"/>
    </location>
</feature>
<evidence type="ECO:0000256" key="2">
    <source>
        <dbReference type="ARBA" id="ARBA00022676"/>
    </source>
</evidence>
<dbReference type="Gene3D" id="3.40.50.2000">
    <property type="entry name" value="Glycogen Phosphorylase B"/>
    <property type="match status" value="2"/>
</dbReference>
<comment type="similarity">
    <text evidence="1">Belongs to the UDP-glycosyltransferase family.</text>
</comment>
<dbReference type="AlphaFoldDB" id="A0A6J0BFR5"/>
<evidence type="ECO:0000256" key="5">
    <source>
        <dbReference type="SAM" id="SignalP"/>
    </source>
</evidence>
<dbReference type="KEGG" id="nlo:107219516"/>
<dbReference type="Proteomes" id="UP000829291">
    <property type="component" value="Chromosome 6"/>
</dbReference>
<keyword evidence="4" id="KW-0472">Membrane</keyword>
<accession>A0A6J0BFR5</accession>